<protein>
    <submittedName>
        <fullName evidence="1">Uncharacterized protein</fullName>
    </submittedName>
</protein>
<proteinExistence type="predicted"/>
<dbReference type="EMBL" id="DQFB01000004">
    <property type="protein sequence ID" value="HCQ40741.1"/>
    <property type="molecule type" value="Genomic_DNA"/>
</dbReference>
<gene>
    <name evidence="1" type="ORF">DIU24_03475</name>
</gene>
<reference evidence="1 2" key="1">
    <citation type="journal article" date="2018" name="Nat. Biotechnol.">
        <title>A standardized bacterial taxonomy based on genome phylogeny substantially revises the tree of life.</title>
        <authorList>
            <person name="Parks D.H."/>
            <person name="Chuvochina M."/>
            <person name="Waite D.W."/>
            <person name="Rinke C."/>
            <person name="Skarshewski A."/>
            <person name="Chaumeil P.A."/>
            <person name="Hugenholtz P."/>
        </authorList>
    </citation>
    <scope>NUCLEOTIDE SEQUENCE [LARGE SCALE GENOMIC DNA]</scope>
    <source>
        <strain evidence="1">UBA12021</strain>
    </source>
</reference>
<sequence>MLTLQWRIVYEKECGDMGEDCLEVTDRDFNMVFSAYSQKLKELSAKTIVVSEFLGAKETESAVANEPVYST</sequence>
<organism evidence="1 2">
    <name type="scientific">candidate division WWE3 bacterium</name>
    <dbReference type="NCBI Taxonomy" id="2053526"/>
    <lineage>
        <taxon>Bacteria</taxon>
        <taxon>Katanobacteria</taxon>
    </lineage>
</organism>
<accession>A0A656PPZ9</accession>
<dbReference type="Proteomes" id="UP000262056">
    <property type="component" value="Unassembled WGS sequence"/>
</dbReference>
<comment type="caution">
    <text evidence="1">The sequence shown here is derived from an EMBL/GenBank/DDBJ whole genome shotgun (WGS) entry which is preliminary data.</text>
</comment>
<dbReference type="AlphaFoldDB" id="A0A656PPZ9"/>
<evidence type="ECO:0000313" key="2">
    <source>
        <dbReference type="Proteomes" id="UP000262056"/>
    </source>
</evidence>
<name>A0A656PPZ9_UNCKA</name>
<evidence type="ECO:0000313" key="1">
    <source>
        <dbReference type="EMBL" id="HCQ40741.1"/>
    </source>
</evidence>